<evidence type="ECO:0008006" key="3">
    <source>
        <dbReference type="Google" id="ProtNLM"/>
    </source>
</evidence>
<dbReference type="Proteomes" id="UP000017668">
    <property type="component" value="Unassembled WGS sequence"/>
</dbReference>
<protein>
    <recommendedName>
        <fullName evidence="3">Transposase</fullName>
    </recommendedName>
</protein>
<proteinExistence type="predicted"/>
<keyword evidence="2" id="KW-1185">Reference proteome</keyword>
<sequence>MFNLVRIPRQAKKPVFLFDQFERHAVFWASAVLQIRGIVKLFAAHAVKAFIGLSIEVATGRTRPPKSVYAGDMPRIARRAHKVVIRNVETLAQPFEAICIGAHKFGYRQA</sequence>
<dbReference type="EMBL" id="AMQQ01000023">
    <property type="protein sequence ID" value="EKJ94801.1"/>
    <property type="molecule type" value="Genomic_DNA"/>
</dbReference>
<organism evidence="1 2">
    <name type="scientific">Bradyrhizobium lupini HPC(L)</name>
    <dbReference type="NCBI Taxonomy" id="1229491"/>
    <lineage>
        <taxon>Bacteria</taxon>
        <taxon>Pseudomonadati</taxon>
        <taxon>Pseudomonadota</taxon>
        <taxon>Alphaproteobacteria</taxon>
        <taxon>Hyphomicrobiales</taxon>
        <taxon>Nitrobacteraceae</taxon>
        <taxon>Bradyrhizobium</taxon>
    </lineage>
</organism>
<evidence type="ECO:0000313" key="1">
    <source>
        <dbReference type="EMBL" id="EKJ94801.1"/>
    </source>
</evidence>
<evidence type="ECO:0000313" key="2">
    <source>
        <dbReference type="Proteomes" id="UP000017668"/>
    </source>
</evidence>
<accession>A0ABP2RQP1</accession>
<comment type="caution">
    <text evidence="1">The sequence shown here is derived from an EMBL/GenBank/DDBJ whole genome shotgun (WGS) entry which is preliminary data.</text>
</comment>
<name>A0ABP2RQP1_RHILU</name>
<reference evidence="1 2" key="1">
    <citation type="journal article" date="2013" name="Genome Announc.">
        <title>Genome Sequence of Rhizobium lupini HPC(L) Isolated from Saline Desert Soil, Kutch (Gujarat).</title>
        <authorList>
            <person name="Agarwal L."/>
            <person name="Purohit H.J."/>
        </authorList>
    </citation>
    <scope>NUCLEOTIDE SEQUENCE [LARGE SCALE GENOMIC DNA]</scope>
    <source>
        <strain evidence="2">HPC(L)</strain>
    </source>
</reference>
<gene>
    <name evidence="1" type="ORF">C241_15958</name>
</gene>